<organism evidence="3">
    <name type="scientific">Triticum aestivum</name>
    <name type="common">Wheat</name>
    <dbReference type="NCBI Taxonomy" id="4565"/>
    <lineage>
        <taxon>Eukaryota</taxon>
        <taxon>Viridiplantae</taxon>
        <taxon>Streptophyta</taxon>
        <taxon>Embryophyta</taxon>
        <taxon>Tracheophyta</taxon>
        <taxon>Spermatophyta</taxon>
        <taxon>Magnoliopsida</taxon>
        <taxon>Liliopsida</taxon>
        <taxon>Poales</taxon>
        <taxon>Poaceae</taxon>
        <taxon>BOP clade</taxon>
        <taxon>Pooideae</taxon>
        <taxon>Triticodae</taxon>
        <taxon>Triticeae</taxon>
        <taxon>Triticinae</taxon>
        <taxon>Triticum</taxon>
    </lineage>
</organism>
<dbReference type="EnsemblPlants" id="TraesCS5D02G363400.1">
    <property type="protein sequence ID" value="TraesCS5D02G363400.1"/>
    <property type="gene ID" value="TraesCS5D02G363400"/>
</dbReference>
<dbReference type="Gramene" id="TraesCS5D03G0817800.1">
    <property type="protein sequence ID" value="TraesCS5D03G0817800.1.CDS"/>
    <property type="gene ID" value="TraesCS5D03G0817800"/>
</dbReference>
<dbReference type="OMA" id="WEEWRAN"/>
<reference evidence="3" key="2">
    <citation type="submission" date="2018-10" db="UniProtKB">
        <authorList>
            <consortium name="EnsemblPlants"/>
        </authorList>
    </citation>
    <scope>IDENTIFICATION</scope>
</reference>
<dbReference type="Gramene" id="TraesCLE_scaffold_061320_01G000300.1">
    <property type="protein sequence ID" value="TraesCLE_scaffold_061320_01G000300.1"/>
    <property type="gene ID" value="TraesCLE_scaffold_061320_01G000300"/>
</dbReference>
<dbReference type="InterPro" id="IPR055302">
    <property type="entry name" value="F-box_dom-containing"/>
</dbReference>
<dbReference type="OrthoDB" id="1425134at2759"/>
<dbReference type="PANTHER" id="PTHR32141">
    <property type="match status" value="1"/>
</dbReference>
<dbReference type="PANTHER" id="PTHR32141:SF168">
    <property type="entry name" value="OS12G0595200 PROTEIN"/>
    <property type="match status" value="1"/>
</dbReference>
<evidence type="ECO:0000313" key="4">
    <source>
        <dbReference type="Proteomes" id="UP000019116"/>
    </source>
</evidence>
<dbReference type="Pfam" id="PF08387">
    <property type="entry name" value="FBD"/>
    <property type="match status" value="1"/>
</dbReference>
<dbReference type="Gramene" id="TraesCAD_scaffold_064624_01G000300.1">
    <property type="protein sequence ID" value="TraesCAD_scaffold_064624_01G000300.1"/>
    <property type="gene ID" value="TraesCAD_scaffold_064624_01G000300"/>
</dbReference>
<sequence length="157" mass="18328">MIPINFTLPVRTVKILALESIGPNLDAVVGLLRCFPCTEKIYIQSLVRKDMKNVWQHDILDPIECLVHHLGKIVLEGYVGMRPDVNFAKFFVLNARVLKVMIFGLSDDRNEEWMANQHRRLQLDNRASRNARFDFKRVNGNRNMHIHDMRMPDPFDS</sequence>
<feature type="domain" description="FBD" evidence="1">
    <location>
        <begin position="61"/>
        <end position="103"/>
    </location>
</feature>
<dbReference type="STRING" id="4565.A0A3B6MX25"/>
<protein>
    <submittedName>
        <fullName evidence="3">Uncharacterized protein</fullName>
    </submittedName>
</protein>
<reference evidence="3" key="1">
    <citation type="submission" date="2018-08" db="EMBL/GenBank/DDBJ databases">
        <authorList>
            <person name="Rossello M."/>
        </authorList>
    </citation>
    <scope>NUCLEOTIDE SEQUENCE [LARGE SCALE GENOMIC DNA]</scope>
    <source>
        <strain evidence="3">cv. Chinese Spring</strain>
    </source>
</reference>
<evidence type="ECO:0000313" key="3">
    <source>
        <dbReference type="EnsemblPlants" id="TraesCS5D02G363400.1"/>
    </source>
</evidence>
<dbReference type="Gramene" id="TraesCS5D02G363400.1">
    <property type="protein sequence ID" value="TraesCS5D02G363400.1"/>
    <property type="gene ID" value="TraesCS5D02G363400"/>
</dbReference>
<dbReference type="Gramene" id="TraesROB_scaffold_048036_01G000300.1">
    <property type="protein sequence ID" value="TraesROB_scaffold_048036_01G000300.1"/>
    <property type="gene ID" value="TraesROB_scaffold_048036_01G000300"/>
</dbReference>
<accession>A0A3B6MX25</accession>
<keyword evidence="4" id="KW-1185">Reference proteome</keyword>
<name>A0A3B6MX25_WHEAT</name>
<dbReference type="AlphaFoldDB" id="A0A3B6MX25"/>
<evidence type="ECO:0000259" key="2">
    <source>
        <dbReference type="Pfam" id="PF24758"/>
    </source>
</evidence>
<dbReference type="InterPro" id="IPR055411">
    <property type="entry name" value="LRR_FXL15/At3g58940/PEG3-like"/>
</dbReference>
<feature type="domain" description="F-box/LRR-repeat protein 15/At3g58940/PEG3-like LRR" evidence="2">
    <location>
        <begin position="2"/>
        <end position="43"/>
    </location>
</feature>
<dbReference type="InterPro" id="IPR006566">
    <property type="entry name" value="FBD"/>
</dbReference>
<dbReference type="Gramene" id="TraesWEE_scaffold_062288_01G000300.1">
    <property type="protein sequence ID" value="TraesWEE_scaffold_062288_01G000300.1"/>
    <property type="gene ID" value="TraesWEE_scaffold_062288_01G000300"/>
</dbReference>
<dbReference type="Proteomes" id="UP000019116">
    <property type="component" value="Chromosome 5D"/>
</dbReference>
<dbReference type="Pfam" id="PF24758">
    <property type="entry name" value="LRR_At5g56370"/>
    <property type="match status" value="1"/>
</dbReference>
<proteinExistence type="predicted"/>
<evidence type="ECO:0000259" key="1">
    <source>
        <dbReference type="Pfam" id="PF08387"/>
    </source>
</evidence>